<comment type="function">
    <text evidence="9">Converts cobyric acid to cobinamide by the addition of aminopropanol on the F carboxylic group.</text>
</comment>
<comment type="pathway">
    <text evidence="2 9">Cofactor biosynthesis; adenosylcobalamin biosynthesis.</text>
</comment>
<evidence type="ECO:0000256" key="6">
    <source>
        <dbReference type="ARBA" id="ARBA00022692"/>
    </source>
</evidence>
<dbReference type="NCBIfam" id="TIGR00380">
    <property type="entry name" value="cobal_cbiB"/>
    <property type="match status" value="1"/>
</dbReference>
<keyword evidence="4 9" id="KW-1003">Cell membrane</keyword>
<dbReference type="Proteomes" id="UP000254569">
    <property type="component" value="Unassembled WGS sequence"/>
</dbReference>
<dbReference type="GO" id="GO:0009236">
    <property type="term" value="P:cobalamin biosynthetic process"/>
    <property type="evidence" value="ECO:0007669"/>
    <property type="project" value="UniProtKB-UniRule"/>
</dbReference>
<evidence type="ECO:0000256" key="1">
    <source>
        <dbReference type="ARBA" id="ARBA00004651"/>
    </source>
</evidence>
<dbReference type="AlphaFoldDB" id="A0A379LZ29"/>
<evidence type="ECO:0000256" key="7">
    <source>
        <dbReference type="ARBA" id="ARBA00022989"/>
    </source>
</evidence>
<evidence type="ECO:0000256" key="5">
    <source>
        <dbReference type="ARBA" id="ARBA00022573"/>
    </source>
</evidence>
<keyword evidence="6 9" id="KW-0812">Transmembrane</keyword>
<proteinExistence type="inferred from homology"/>
<gene>
    <name evidence="9 10" type="primary">cobD</name>
    <name evidence="10" type="ORF">NCTC13296_02169</name>
</gene>
<keyword evidence="7 9" id="KW-1133">Transmembrane helix</keyword>
<dbReference type="RefSeq" id="WP_064062791.1">
    <property type="nucleotide sequence ID" value="NZ_LPZN01000003.1"/>
</dbReference>
<name>A0A379LZ29_9NOCA</name>
<dbReference type="PANTHER" id="PTHR34308">
    <property type="entry name" value="COBALAMIN BIOSYNTHESIS PROTEIN CBIB"/>
    <property type="match status" value="1"/>
</dbReference>
<evidence type="ECO:0000256" key="9">
    <source>
        <dbReference type="HAMAP-Rule" id="MF_00024"/>
    </source>
</evidence>
<comment type="similarity">
    <text evidence="3 9">Belongs to the CobD/CbiB family.</text>
</comment>
<reference evidence="10 11" key="1">
    <citation type="submission" date="2018-06" db="EMBL/GenBank/DDBJ databases">
        <authorList>
            <consortium name="Pathogen Informatics"/>
            <person name="Doyle S."/>
        </authorList>
    </citation>
    <scope>NUCLEOTIDE SEQUENCE [LARGE SCALE GENOMIC DNA]</scope>
    <source>
        <strain evidence="10 11">NCTC13296</strain>
    </source>
</reference>
<dbReference type="Pfam" id="PF03186">
    <property type="entry name" value="CobD_Cbib"/>
    <property type="match status" value="1"/>
</dbReference>
<sequence length="306" mass="32073">MKHRALGLVLGYAADQVFGDPQRWHPVSGFGTLARATESRLYADNRASGVVFTSVLVGSVGAVGYVADRATRRRPVLSIAVTALATWIVLGGRSLGHEARTIDAQLREGDLAAARRQVTHLVGRDPSRLDENGIARATIESVAENTSDAVVAPLWWGAILGPAGLLGYRAANTLDARVGHRTPRLERFGWASARFDDLLNLAPARLTALLAAALGDDSRGAMGAWRRDAHQHPSPNAGPVEAAFAGALGIRLGGANVYHGVVEDRGTLGDGPAPSPSDIGRTARLASKVEIGALVTAVAVALACRR</sequence>
<organism evidence="10 11">
    <name type="scientific">Rhodococcus gordoniae</name>
    <dbReference type="NCBI Taxonomy" id="223392"/>
    <lineage>
        <taxon>Bacteria</taxon>
        <taxon>Bacillati</taxon>
        <taxon>Actinomycetota</taxon>
        <taxon>Actinomycetes</taxon>
        <taxon>Mycobacteriales</taxon>
        <taxon>Nocardiaceae</taxon>
        <taxon>Rhodococcus</taxon>
    </lineage>
</organism>
<dbReference type="OrthoDB" id="9811967at2"/>
<dbReference type="NCBIfam" id="NF002276">
    <property type="entry name" value="PRK01209.1-4"/>
    <property type="match status" value="1"/>
</dbReference>
<accession>A0A379LZ29</accession>
<evidence type="ECO:0000256" key="8">
    <source>
        <dbReference type="ARBA" id="ARBA00023136"/>
    </source>
</evidence>
<protein>
    <recommendedName>
        <fullName evidence="9">Cobalamin biosynthesis protein CobD</fullName>
    </recommendedName>
</protein>
<evidence type="ECO:0000313" key="10">
    <source>
        <dbReference type="EMBL" id="SUE15307.1"/>
    </source>
</evidence>
<comment type="subcellular location">
    <subcellularLocation>
        <location evidence="1 9">Cell membrane</location>
        <topology evidence="1 9">Multi-pass membrane protein</topology>
    </subcellularLocation>
</comment>
<evidence type="ECO:0000256" key="2">
    <source>
        <dbReference type="ARBA" id="ARBA00004953"/>
    </source>
</evidence>
<dbReference type="GO" id="GO:0015420">
    <property type="term" value="F:ABC-type vitamin B12 transporter activity"/>
    <property type="evidence" value="ECO:0007669"/>
    <property type="project" value="UniProtKB-UniRule"/>
</dbReference>
<keyword evidence="11" id="KW-1185">Reference proteome</keyword>
<evidence type="ECO:0000313" key="11">
    <source>
        <dbReference type="Proteomes" id="UP000254569"/>
    </source>
</evidence>
<dbReference type="UniPathway" id="UPA00148"/>
<keyword evidence="5 9" id="KW-0169">Cobalamin biosynthesis</keyword>
<dbReference type="GO" id="GO:0005886">
    <property type="term" value="C:plasma membrane"/>
    <property type="evidence" value="ECO:0007669"/>
    <property type="project" value="UniProtKB-SubCell"/>
</dbReference>
<keyword evidence="8 9" id="KW-0472">Membrane</keyword>
<dbReference type="PANTHER" id="PTHR34308:SF1">
    <property type="entry name" value="COBALAMIN BIOSYNTHESIS PROTEIN CBIB"/>
    <property type="match status" value="1"/>
</dbReference>
<evidence type="ECO:0000256" key="3">
    <source>
        <dbReference type="ARBA" id="ARBA00006263"/>
    </source>
</evidence>
<evidence type="ECO:0000256" key="4">
    <source>
        <dbReference type="ARBA" id="ARBA00022475"/>
    </source>
</evidence>
<dbReference type="InterPro" id="IPR004485">
    <property type="entry name" value="Cobalamin_biosynth_CobD/CbiB"/>
</dbReference>
<dbReference type="EMBL" id="UGVI01000001">
    <property type="protein sequence ID" value="SUE15307.1"/>
    <property type="molecule type" value="Genomic_DNA"/>
</dbReference>
<dbReference type="GO" id="GO:0048472">
    <property type="term" value="F:threonine-phosphate decarboxylase activity"/>
    <property type="evidence" value="ECO:0007669"/>
    <property type="project" value="InterPro"/>
</dbReference>
<dbReference type="HAMAP" id="MF_00024">
    <property type="entry name" value="CobD_CbiB"/>
    <property type="match status" value="1"/>
</dbReference>